<reference evidence="1 2" key="1">
    <citation type="submission" date="2017-11" db="EMBL/GenBank/DDBJ databases">
        <title>The genome of Rhizophagus clarus HR1 reveals common genetic basis of auxotrophy among arbuscular mycorrhizal fungi.</title>
        <authorList>
            <person name="Kobayashi Y."/>
        </authorList>
    </citation>
    <scope>NUCLEOTIDE SEQUENCE [LARGE SCALE GENOMIC DNA]</scope>
    <source>
        <strain evidence="1 2">HR1</strain>
    </source>
</reference>
<dbReference type="EMBL" id="BEXD01001079">
    <property type="protein sequence ID" value="GBB92119.1"/>
    <property type="molecule type" value="Genomic_DNA"/>
</dbReference>
<name>A0A2Z6R271_9GLOM</name>
<evidence type="ECO:0000313" key="2">
    <source>
        <dbReference type="Proteomes" id="UP000247702"/>
    </source>
</evidence>
<protein>
    <submittedName>
        <fullName evidence="1">Uncharacterized protein</fullName>
    </submittedName>
</protein>
<organism evidence="1 2">
    <name type="scientific">Rhizophagus clarus</name>
    <dbReference type="NCBI Taxonomy" id="94130"/>
    <lineage>
        <taxon>Eukaryota</taxon>
        <taxon>Fungi</taxon>
        <taxon>Fungi incertae sedis</taxon>
        <taxon>Mucoromycota</taxon>
        <taxon>Glomeromycotina</taxon>
        <taxon>Glomeromycetes</taxon>
        <taxon>Glomerales</taxon>
        <taxon>Glomeraceae</taxon>
        <taxon>Rhizophagus</taxon>
    </lineage>
</organism>
<dbReference type="AlphaFoldDB" id="A0A2Z6R271"/>
<dbReference type="Proteomes" id="UP000247702">
    <property type="component" value="Unassembled WGS sequence"/>
</dbReference>
<comment type="caution">
    <text evidence="1">The sequence shown here is derived from an EMBL/GenBank/DDBJ whole genome shotgun (WGS) entry which is preliminary data.</text>
</comment>
<gene>
    <name evidence="1" type="ORF">RclHR1_01970001</name>
</gene>
<sequence>MAEDITVNQRDMKKLFKAMQISIFYQHQHHLISECETTIYTMHQVKGGLHVVDILTNFAIRDNKGQAYVIQKVYFFKSRVMDYYIKLQDIQYHVKYRNILPQLKIR</sequence>
<keyword evidence="2" id="KW-1185">Reference proteome</keyword>
<evidence type="ECO:0000313" key="1">
    <source>
        <dbReference type="EMBL" id="GBB92119.1"/>
    </source>
</evidence>
<proteinExistence type="predicted"/>
<accession>A0A2Z6R271</accession>